<dbReference type="PANTHER" id="PTHR42724:SF1">
    <property type="entry name" value="TETRAACYLDISACCHARIDE 4'-KINASE, MITOCHONDRIAL-RELATED"/>
    <property type="match status" value="1"/>
</dbReference>
<evidence type="ECO:0000256" key="13">
    <source>
        <dbReference type="HAMAP-Rule" id="MF_00409"/>
    </source>
</evidence>
<comment type="caution">
    <text evidence="14">The sequence shown here is derived from an EMBL/GenBank/DDBJ whole genome shotgun (WGS) entry which is preliminary data.</text>
</comment>
<comment type="function">
    <text evidence="1 13">Transfers the gamma-phosphate of ATP to the 4'-position of a tetraacyldisaccharide 1-phosphate intermediate (termed DS-1-P) to form tetraacyldisaccharide 1,4'-bis-phosphate (lipid IVA).</text>
</comment>
<evidence type="ECO:0000256" key="10">
    <source>
        <dbReference type="ARBA" id="ARBA00022840"/>
    </source>
</evidence>
<evidence type="ECO:0000256" key="11">
    <source>
        <dbReference type="ARBA" id="ARBA00023098"/>
    </source>
</evidence>
<proteinExistence type="inferred from homology"/>
<evidence type="ECO:0000256" key="9">
    <source>
        <dbReference type="ARBA" id="ARBA00022777"/>
    </source>
</evidence>
<protein>
    <recommendedName>
        <fullName evidence="4 13">Tetraacyldisaccharide 4'-kinase</fullName>
        <ecNumber evidence="3 13">2.7.1.130</ecNumber>
    </recommendedName>
    <alternativeName>
        <fullName evidence="12 13">Lipid A 4'-kinase</fullName>
    </alternativeName>
</protein>
<keyword evidence="6 13" id="KW-0441">Lipid A biosynthesis</keyword>
<dbReference type="CDD" id="cd01983">
    <property type="entry name" value="SIMIBI"/>
    <property type="match status" value="1"/>
</dbReference>
<dbReference type="InterPro" id="IPR003758">
    <property type="entry name" value="LpxK"/>
</dbReference>
<accession>A0ABQ0MPR0</accession>
<dbReference type="EMBL" id="BDQG01000002">
    <property type="protein sequence ID" value="GAW69049.1"/>
    <property type="molecule type" value="Genomic_DNA"/>
</dbReference>
<evidence type="ECO:0000256" key="12">
    <source>
        <dbReference type="ARBA" id="ARBA00029757"/>
    </source>
</evidence>
<keyword evidence="7 13" id="KW-0808">Transferase</keyword>
<feature type="binding site" evidence="13">
    <location>
        <begin position="67"/>
        <end position="74"/>
    </location>
    <ligand>
        <name>ATP</name>
        <dbReference type="ChEBI" id="CHEBI:30616"/>
    </ligand>
</feature>
<dbReference type="SUPFAM" id="SSF52540">
    <property type="entry name" value="P-loop containing nucleoside triphosphate hydrolases"/>
    <property type="match status" value="1"/>
</dbReference>
<name>A0ABQ0MPR0_9BACT</name>
<comment type="similarity">
    <text evidence="13">Belongs to the LpxK family.</text>
</comment>
<keyword evidence="8 13" id="KW-0547">Nucleotide-binding</keyword>
<dbReference type="PANTHER" id="PTHR42724">
    <property type="entry name" value="TETRAACYLDISACCHARIDE 4'-KINASE"/>
    <property type="match status" value="1"/>
</dbReference>
<evidence type="ECO:0000256" key="4">
    <source>
        <dbReference type="ARBA" id="ARBA00016436"/>
    </source>
</evidence>
<keyword evidence="9 13" id="KW-0418">Kinase</keyword>
<comment type="pathway">
    <text evidence="2 13">Glycolipid biosynthesis; lipid IV(A) biosynthesis; lipid IV(A) from (3R)-3-hydroxytetradecanoyl-[acyl-carrier-protein] and UDP-N-acetyl-alpha-D-glucosamine: step 6/6.</text>
</comment>
<keyword evidence="11 13" id="KW-0443">Lipid metabolism</keyword>
<dbReference type="NCBIfam" id="TIGR00682">
    <property type="entry name" value="lpxK"/>
    <property type="match status" value="1"/>
</dbReference>
<evidence type="ECO:0000256" key="2">
    <source>
        <dbReference type="ARBA" id="ARBA00004870"/>
    </source>
</evidence>
<evidence type="ECO:0000256" key="3">
    <source>
        <dbReference type="ARBA" id="ARBA00012071"/>
    </source>
</evidence>
<dbReference type="EC" id="2.7.1.130" evidence="3 13"/>
<dbReference type="Pfam" id="PF02606">
    <property type="entry name" value="LpxK"/>
    <property type="match status" value="1"/>
</dbReference>
<dbReference type="InterPro" id="IPR027417">
    <property type="entry name" value="P-loop_NTPase"/>
</dbReference>
<evidence type="ECO:0000313" key="14">
    <source>
        <dbReference type="EMBL" id="GAW69049.1"/>
    </source>
</evidence>
<comment type="catalytic activity">
    <reaction evidence="13">
        <text>a lipid A disaccharide + ATP = a lipid IVA + ADP + H(+)</text>
        <dbReference type="Rhea" id="RHEA:67840"/>
        <dbReference type="ChEBI" id="CHEBI:15378"/>
        <dbReference type="ChEBI" id="CHEBI:30616"/>
        <dbReference type="ChEBI" id="CHEBI:176343"/>
        <dbReference type="ChEBI" id="CHEBI:176425"/>
        <dbReference type="ChEBI" id="CHEBI:456216"/>
        <dbReference type="EC" id="2.7.1.130"/>
    </reaction>
</comment>
<evidence type="ECO:0000256" key="7">
    <source>
        <dbReference type="ARBA" id="ARBA00022679"/>
    </source>
</evidence>
<keyword evidence="10 13" id="KW-0067">ATP-binding</keyword>
<evidence type="ECO:0000256" key="1">
    <source>
        <dbReference type="ARBA" id="ARBA00002274"/>
    </source>
</evidence>
<dbReference type="HAMAP" id="MF_00409">
    <property type="entry name" value="LpxK"/>
    <property type="match status" value="1"/>
</dbReference>
<evidence type="ECO:0000256" key="8">
    <source>
        <dbReference type="ARBA" id="ARBA00022741"/>
    </source>
</evidence>
<sequence length="375" mass="40560">MADFELYFKELMDGKRAGWMDRLALAGLRLASLPYALALRARALGYASGLIPSHRLPRPVISVGNITLGGTGKTPTVAWLASYLIGRGKKVAVLSRGYGGSAEGELRIVSDGKSLLVGPEEAGDEPCLLARKVPGLMVVTGADRYRAGLLALKELDPDVFILDDGFQHLKLKRDLNLLLLDCRRPFGNERVLPAGYLREPKSAVKRADLVLFTRCQPDGAPQLANLDKPVCHSMHRLNGCAPLEGGEPRAFAELKGERAMAFAGIADPAGFFDSLEKEGVQLVTTLAFSDHICYGDAEIAAVLRLKKASRSTFMVTTEKDAVKLAPFKEQLGTVYVARLDLEPLDAPLLQGMVDRLVANGQARALEQKKGGDKRA</sequence>
<reference evidence="15" key="1">
    <citation type="submission" date="2017-05" db="EMBL/GenBank/DDBJ databases">
        <title>Draft genome sequence of Geobacter pelophilus, a iron(III)-reducing bacteria.</title>
        <authorList>
            <person name="Aoyagi T."/>
            <person name="Koike H."/>
            <person name="Morita T."/>
            <person name="Sato Y."/>
            <person name="Habe H."/>
            <person name="Hori T."/>
        </authorList>
    </citation>
    <scope>NUCLEOTIDE SEQUENCE [LARGE SCALE GENOMIC DNA]</scope>
    <source>
        <strain evidence="15">Drf2</strain>
    </source>
</reference>
<evidence type="ECO:0000256" key="6">
    <source>
        <dbReference type="ARBA" id="ARBA00022556"/>
    </source>
</evidence>
<evidence type="ECO:0000256" key="5">
    <source>
        <dbReference type="ARBA" id="ARBA00022516"/>
    </source>
</evidence>
<dbReference type="Proteomes" id="UP000194153">
    <property type="component" value="Unassembled WGS sequence"/>
</dbReference>
<organism evidence="14 15">
    <name type="scientific">Geoanaerobacter pelophilus</name>
    <dbReference type="NCBI Taxonomy" id="60036"/>
    <lineage>
        <taxon>Bacteria</taxon>
        <taxon>Pseudomonadati</taxon>
        <taxon>Thermodesulfobacteriota</taxon>
        <taxon>Desulfuromonadia</taxon>
        <taxon>Geobacterales</taxon>
        <taxon>Geobacteraceae</taxon>
        <taxon>Geoanaerobacter</taxon>
    </lineage>
</organism>
<gene>
    <name evidence="13" type="primary">lpxK</name>
    <name evidence="14" type="ORF">GPEL0_02r0172</name>
</gene>
<evidence type="ECO:0000313" key="15">
    <source>
        <dbReference type="Proteomes" id="UP000194153"/>
    </source>
</evidence>
<keyword evidence="15" id="KW-1185">Reference proteome</keyword>
<keyword evidence="5 13" id="KW-0444">Lipid biosynthesis</keyword>